<evidence type="ECO:0000313" key="2">
    <source>
        <dbReference type="EMBL" id="MBB4907041.1"/>
    </source>
</evidence>
<dbReference type="SUPFAM" id="SSF160719">
    <property type="entry name" value="gpW/gp25-like"/>
    <property type="match status" value="1"/>
</dbReference>
<evidence type="ECO:0000313" key="3">
    <source>
        <dbReference type="Proteomes" id="UP000520767"/>
    </source>
</evidence>
<dbReference type="RefSeq" id="WP_225944031.1">
    <property type="nucleotide sequence ID" value="NZ_JACHJQ010000003.1"/>
</dbReference>
<organism evidence="2 3">
    <name type="scientific">Actinophytocola algeriensis</name>
    <dbReference type="NCBI Taxonomy" id="1768010"/>
    <lineage>
        <taxon>Bacteria</taxon>
        <taxon>Bacillati</taxon>
        <taxon>Actinomycetota</taxon>
        <taxon>Actinomycetes</taxon>
        <taxon>Pseudonocardiales</taxon>
        <taxon>Pseudonocardiaceae</taxon>
    </lineage>
</organism>
<dbReference type="InterPro" id="IPR007048">
    <property type="entry name" value="IraD/Gp25-like"/>
</dbReference>
<comment type="caution">
    <text evidence="2">The sequence shown here is derived from an EMBL/GenBank/DDBJ whole genome shotgun (WGS) entry which is preliminary data.</text>
</comment>
<reference evidence="2 3" key="1">
    <citation type="submission" date="2020-08" db="EMBL/GenBank/DDBJ databases">
        <title>Genomic Encyclopedia of Type Strains, Phase III (KMG-III): the genomes of soil and plant-associated and newly described type strains.</title>
        <authorList>
            <person name="Whitman W."/>
        </authorList>
    </citation>
    <scope>NUCLEOTIDE SEQUENCE [LARGE SCALE GENOMIC DNA]</scope>
    <source>
        <strain evidence="2 3">CECT 8960</strain>
    </source>
</reference>
<protein>
    <recommendedName>
        <fullName evidence="1">IraD/Gp25-like domain-containing protein</fullName>
    </recommendedName>
</protein>
<gene>
    <name evidence="2" type="ORF">FHR82_003261</name>
</gene>
<dbReference type="EMBL" id="JACHJQ010000003">
    <property type="protein sequence ID" value="MBB4907041.1"/>
    <property type="molecule type" value="Genomic_DNA"/>
</dbReference>
<feature type="domain" description="IraD/Gp25-like" evidence="1">
    <location>
        <begin position="33"/>
        <end position="121"/>
    </location>
</feature>
<dbReference type="AlphaFoldDB" id="A0A7W7Q4R2"/>
<dbReference type="Pfam" id="PF04965">
    <property type="entry name" value="GPW_gp25"/>
    <property type="match status" value="1"/>
</dbReference>
<proteinExistence type="predicted"/>
<sequence>MRFPLLHDEFVGRGWSFPLDFTVNGTVATASGPRKLEQAMALVLNTYPGERPFRPKFGSRLRDFTFEGASVEVFAAVESEVRSALDLWEPRVTVEDVTVRADLDQPSLLLIDITYRIKGENDERNLVHPFYTIPDEGDY</sequence>
<keyword evidence="3" id="KW-1185">Reference proteome</keyword>
<name>A0A7W7Q4R2_9PSEU</name>
<dbReference type="Gene3D" id="3.10.450.40">
    <property type="match status" value="1"/>
</dbReference>
<evidence type="ECO:0000259" key="1">
    <source>
        <dbReference type="Pfam" id="PF04965"/>
    </source>
</evidence>
<dbReference type="Proteomes" id="UP000520767">
    <property type="component" value="Unassembled WGS sequence"/>
</dbReference>
<accession>A0A7W7Q4R2</accession>